<evidence type="ECO:0000256" key="4">
    <source>
        <dbReference type="ARBA" id="ARBA00072592"/>
    </source>
</evidence>
<comment type="subunit">
    <text evidence="2">Heterohexamer of two PFD-alpha type and four PFD-beta type subunits.</text>
</comment>
<comment type="similarity">
    <text evidence="1">Belongs to the prefoldin subunit beta family.</text>
</comment>
<evidence type="ECO:0000313" key="8">
    <source>
        <dbReference type="EMBL" id="MBW19987.1"/>
    </source>
</evidence>
<dbReference type="FunFam" id="1.10.287.370:FF:000003">
    <property type="entry name" value="Prefoldin subunit 6"/>
    <property type="match status" value="1"/>
</dbReference>
<gene>
    <name evidence="8" type="primary">Pfdn6_2</name>
    <name evidence="7" type="synonym">Pfdn6_0</name>
    <name evidence="6" type="synonym">Pfdn6_1</name>
</gene>
<accession>A0A2H8U0C7</accession>
<dbReference type="CDD" id="cd23161">
    <property type="entry name" value="Prefoldin_6"/>
    <property type="match status" value="1"/>
</dbReference>
<dbReference type="Pfam" id="PF01920">
    <property type="entry name" value="Prefoldin_2"/>
    <property type="match status" value="1"/>
</dbReference>
<dbReference type="Gene3D" id="1.10.287.370">
    <property type="match status" value="1"/>
</dbReference>
<keyword evidence="5" id="KW-0175">Coiled coil</keyword>
<dbReference type="EMBL" id="GFXV01008182">
    <property type="protein sequence ID" value="MBW19987.1"/>
    <property type="molecule type" value="Transcribed_RNA"/>
</dbReference>
<organism evidence="8">
    <name type="scientific">Melanaphis sacchari</name>
    <dbReference type="NCBI Taxonomy" id="742174"/>
    <lineage>
        <taxon>Eukaryota</taxon>
        <taxon>Metazoa</taxon>
        <taxon>Ecdysozoa</taxon>
        <taxon>Arthropoda</taxon>
        <taxon>Hexapoda</taxon>
        <taxon>Insecta</taxon>
        <taxon>Pterygota</taxon>
        <taxon>Neoptera</taxon>
        <taxon>Paraneoptera</taxon>
        <taxon>Hemiptera</taxon>
        <taxon>Sternorrhyncha</taxon>
        <taxon>Aphidomorpha</taxon>
        <taxon>Aphidoidea</taxon>
        <taxon>Aphididae</taxon>
        <taxon>Aphidini</taxon>
        <taxon>Melanaphis</taxon>
    </lineage>
</organism>
<dbReference type="GO" id="GO:0006457">
    <property type="term" value="P:protein folding"/>
    <property type="evidence" value="ECO:0007669"/>
    <property type="project" value="InterPro"/>
</dbReference>
<dbReference type="InterPro" id="IPR009053">
    <property type="entry name" value="Prefoldin"/>
</dbReference>
<name>A0A2H8U0C7_9HEMI</name>
<dbReference type="GO" id="GO:0051131">
    <property type="term" value="P:chaperone-mediated protein complex assembly"/>
    <property type="evidence" value="ECO:0007669"/>
    <property type="project" value="TreeGrafter"/>
</dbReference>
<evidence type="ECO:0000256" key="3">
    <source>
        <dbReference type="ARBA" id="ARBA00023186"/>
    </source>
</evidence>
<proteinExistence type="inferred from homology"/>
<dbReference type="EMBL" id="GFXV01005693">
    <property type="protein sequence ID" value="MBW17498.1"/>
    <property type="molecule type" value="Transcribed_RNA"/>
</dbReference>
<evidence type="ECO:0000256" key="1">
    <source>
        <dbReference type="ARBA" id="ARBA00008045"/>
    </source>
</evidence>
<dbReference type="PANTHER" id="PTHR21431">
    <property type="entry name" value="PREFOLDIN SUBUNIT 6"/>
    <property type="match status" value="1"/>
</dbReference>
<evidence type="ECO:0000313" key="7">
    <source>
        <dbReference type="EMBL" id="MBW17498.1"/>
    </source>
</evidence>
<feature type="coiled-coil region" evidence="5">
    <location>
        <begin position="95"/>
        <end position="122"/>
    </location>
</feature>
<reference evidence="8" key="1">
    <citation type="submission" date="2017-10" db="EMBL/GenBank/DDBJ databases">
        <title>Transcriptome Assembly of Sugarcane Aphid Adults.</title>
        <authorList>
            <person name="Scully E.D."/>
            <person name="Palmer N.A."/>
            <person name="Geib S.M."/>
            <person name="Sarath G."/>
            <person name="Sattler S.E."/>
        </authorList>
    </citation>
    <scope>NUCLEOTIDE SEQUENCE</scope>
    <source>
        <tissue evidence="8">Whole body</tissue>
    </source>
</reference>
<keyword evidence="3" id="KW-0143">Chaperone</keyword>
<dbReference type="EMBL" id="GFXV01005268">
    <property type="protein sequence ID" value="MBW17073.1"/>
    <property type="molecule type" value="Transcribed_RNA"/>
</dbReference>
<dbReference type="OrthoDB" id="248120at2759"/>
<dbReference type="GO" id="GO:0005737">
    <property type="term" value="C:cytoplasm"/>
    <property type="evidence" value="ECO:0007669"/>
    <property type="project" value="TreeGrafter"/>
</dbReference>
<evidence type="ECO:0000256" key="2">
    <source>
        <dbReference type="ARBA" id="ARBA00011695"/>
    </source>
</evidence>
<sequence>MAAEELQKQFQHELDAFKQCQKEINQLAGMRQQLDGQLNENSIVKEELALLKPSGEVYKMVGPILLRQDHTEAKENIDKRMSYIKNELQRIDDRIHTLEGTQDQYRESLTKLQQQFQAQQEKK</sequence>
<dbReference type="SUPFAM" id="SSF46579">
    <property type="entry name" value="Prefoldin"/>
    <property type="match status" value="1"/>
</dbReference>
<evidence type="ECO:0000256" key="5">
    <source>
        <dbReference type="SAM" id="Coils"/>
    </source>
</evidence>
<dbReference type="GO" id="GO:0016272">
    <property type="term" value="C:prefoldin complex"/>
    <property type="evidence" value="ECO:0007669"/>
    <property type="project" value="InterPro"/>
</dbReference>
<dbReference type="GO" id="GO:0051082">
    <property type="term" value="F:unfolded protein binding"/>
    <property type="evidence" value="ECO:0007669"/>
    <property type="project" value="InterPro"/>
</dbReference>
<dbReference type="AlphaFoldDB" id="A0A2H8U0C7"/>
<dbReference type="InterPro" id="IPR002777">
    <property type="entry name" value="PFD_beta-like"/>
</dbReference>
<dbReference type="PANTHER" id="PTHR21431:SF0">
    <property type="entry name" value="PREFOLDIN SUBUNIT 6"/>
    <property type="match status" value="1"/>
</dbReference>
<protein>
    <recommendedName>
        <fullName evidence="4">Probable prefoldin subunit 6</fullName>
    </recommendedName>
</protein>
<evidence type="ECO:0000313" key="6">
    <source>
        <dbReference type="EMBL" id="MBW17073.1"/>
    </source>
</evidence>
<dbReference type="GO" id="GO:0051087">
    <property type="term" value="F:protein-folding chaperone binding"/>
    <property type="evidence" value="ECO:0007669"/>
    <property type="project" value="TreeGrafter"/>
</dbReference>